<feature type="region of interest" description="Disordered" evidence="1">
    <location>
        <begin position="628"/>
        <end position="701"/>
    </location>
</feature>
<feature type="compositionally biased region" description="Acidic residues" evidence="1">
    <location>
        <begin position="105"/>
        <end position="117"/>
    </location>
</feature>
<feature type="compositionally biased region" description="Low complexity" evidence="1">
    <location>
        <begin position="168"/>
        <end position="182"/>
    </location>
</feature>
<feature type="compositionally biased region" description="Basic residues" evidence="1">
    <location>
        <begin position="123"/>
        <end position="134"/>
    </location>
</feature>
<reference evidence="2" key="1">
    <citation type="submission" date="2021-06" db="EMBL/GenBank/DDBJ databases">
        <authorList>
            <person name="Kallberg Y."/>
            <person name="Tangrot J."/>
            <person name="Rosling A."/>
        </authorList>
    </citation>
    <scope>NUCLEOTIDE SEQUENCE</scope>
    <source>
        <strain evidence="2">UK204</strain>
    </source>
</reference>
<organism evidence="2 3">
    <name type="scientific">Funneliformis caledonium</name>
    <dbReference type="NCBI Taxonomy" id="1117310"/>
    <lineage>
        <taxon>Eukaryota</taxon>
        <taxon>Fungi</taxon>
        <taxon>Fungi incertae sedis</taxon>
        <taxon>Mucoromycota</taxon>
        <taxon>Glomeromycotina</taxon>
        <taxon>Glomeromycetes</taxon>
        <taxon>Glomerales</taxon>
        <taxon>Glomeraceae</taxon>
        <taxon>Funneliformis</taxon>
    </lineage>
</organism>
<evidence type="ECO:0000313" key="3">
    <source>
        <dbReference type="Proteomes" id="UP000789570"/>
    </source>
</evidence>
<dbReference type="Proteomes" id="UP000789570">
    <property type="component" value="Unassembled WGS sequence"/>
</dbReference>
<comment type="caution">
    <text evidence="2">The sequence shown here is derived from an EMBL/GenBank/DDBJ whole genome shotgun (WGS) entry which is preliminary data.</text>
</comment>
<accession>A0A9N9CMD1</accession>
<dbReference type="OrthoDB" id="2404656at2759"/>
<evidence type="ECO:0000313" key="2">
    <source>
        <dbReference type="EMBL" id="CAG8604183.1"/>
    </source>
</evidence>
<name>A0A9N9CMD1_9GLOM</name>
<feature type="region of interest" description="Disordered" evidence="1">
    <location>
        <begin position="72"/>
        <end position="182"/>
    </location>
</feature>
<dbReference type="AlphaFoldDB" id="A0A9N9CMD1"/>
<feature type="compositionally biased region" description="Acidic residues" evidence="1">
    <location>
        <begin position="674"/>
        <end position="683"/>
    </location>
</feature>
<evidence type="ECO:0000256" key="1">
    <source>
        <dbReference type="SAM" id="MobiDB-lite"/>
    </source>
</evidence>
<proteinExistence type="predicted"/>
<protein>
    <submittedName>
        <fullName evidence="2">8526_t:CDS:1</fullName>
    </submittedName>
</protein>
<dbReference type="EMBL" id="CAJVPQ010002651">
    <property type="protein sequence ID" value="CAG8604183.1"/>
    <property type="molecule type" value="Genomic_DNA"/>
</dbReference>
<keyword evidence="3" id="KW-1185">Reference proteome</keyword>
<gene>
    <name evidence="2" type="ORF">FCALED_LOCUS8739</name>
</gene>
<sequence>MLSDVVSRKLRHPEYWQRPQSQWSVNTWNKYFCGEKRGSYSALILELDTLIECLEPKTQEYQKASALKCQLKKSGRKKHVNKENQKEETLTQGRVPRKRSIVDYAESDAETNSDSDYVEEKSKKRYKCKSRTKRGNTSEEKSKPSRHGSGLRVLQNPMISNNHSKVEPNNPHPRNSSPSRSHVNVTTISVAQQTMTSLDTADIDRCSAVQSAKQALILTPNKPIVTKMMCNEYSPYLICAFNATINYIEKTTDKKTFMEIKKMLQTNDQLILQESLVRKLEAIFETDYSEIESKIIEMTTVKGDSEEARFNFFIRYTLLDFSANFMFKIPRILDRDISERTFIVESLSPIFRAFRNAFPDIKYEWIEKDVASIKVANSMFADNISPRKTDLLVLRLSDGMEVMNTEVSGPPFKNTQAHTVGDVKKLLMMSVCNLCQLFGSNLNCSIKDAKGVKTYNIQIIGDRLTLFSVSLADKKKYLALELATCTIPFSFDSISNYAKIFNSLHPADNIDNVERVQDWLYLPDDFFFYDLKAIPEDIDEVLISRRKCTSSYEQKSDGVFTVKLRKSLMESIVPICYEENRKHIFDFVVLLWDLKCGLLETSNTIFQLRNEHNDNLFESSKLSGSLPAYPFTPNKDRHKIGIKDANEDSDLDNSPIRSGRNDKKYFKSNPENQEVPEEPDSADDGLLRELSTSVKGEQAEVDDNDVVSTSVFQSLARRQKAIRAGLRVAKANQEEILC</sequence>